<dbReference type="EMBL" id="JACHHB010000017">
    <property type="protein sequence ID" value="MBB5174861.1"/>
    <property type="molecule type" value="Genomic_DNA"/>
</dbReference>
<dbReference type="AlphaFoldDB" id="A0A840QUA1"/>
<feature type="domain" description="Spore protein YkvP/CgeB glycosyl transferase-like" evidence="1">
    <location>
        <begin position="158"/>
        <end position="312"/>
    </location>
</feature>
<evidence type="ECO:0000259" key="1">
    <source>
        <dbReference type="Pfam" id="PF13524"/>
    </source>
</evidence>
<evidence type="ECO:0000313" key="2">
    <source>
        <dbReference type="EMBL" id="MBB5174861.1"/>
    </source>
</evidence>
<comment type="caution">
    <text evidence="2">The sequence shown here is derived from an EMBL/GenBank/DDBJ whole genome shotgun (WGS) entry which is preliminary data.</text>
</comment>
<organism evidence="2 3">
    <name type="scientific">Texcoconibacillus texcoconensis</name>
    <dbReference type="NCBI Taxonomy" id="1095777"/>
    <lineage>
        <taxon>Bacteria</taxon>
        <taxon>Bacillati</taxon>
        <taxon>Bacillota</taxon>
        <taxon>Bacilli</taxon>
        <taxon>Bacillales</taxon>
        <taxon>Bacillaceae</taxon>
        <taxon>Texcoconibacillus</taxon>
    </lineage>
</organism>
<proteinExistence type="predicted"/>
<dbReference type="InterPro" id="IPR055259">
    <property type="entry name" value="YkvP/CgeB_Glyco_trans-like"/>
</dbReference>
<protein>
    <submittedName>
        <fullName evidence="2">Spore maturation protein CgeB</fullName>
    </submittedName>
</protein>
<reference evidence="2 3" key="1">
    <citation type="submission" date="2020-08" db="EMBL/GenBank/DDBJ databases">
        <title>Genomic Encyclopedia of Type Strains, Phase IV (KMG-IV): sequencing the most valuable type-strain genomes for metagenomic binning, comparative biology and taxonomic classification.</title>
        <authorList>
            <person name="Goeker M."/>
        </authorList>
    </citation>
    <scope>NUCLEOTIDE SEQUENCE [LARGE SCALE GENOMIC DNA]</scope>
    <source>
        <strain evidence="2 3">DSM 24696</strain>
    </source>
</reference>
<keyword evidence="3" id="KW-1185">Reference proteome</keyword>
<evidence type="ECO:0000313" key="3">
    <source>
        <dbReference type="Proteomes" id="UP000551878"/>
    </source>
</evidence>
<sequence length="326" mass="38300">MNILYVRSTSNPFYQYIDDAMISCFQTFGYQVSAIETLDHLTEREVKQTAFLFTTIYQTVDDVFLKHIRDQGIPLVAWVCEGPYYVDDALKFIHLFDIIFCAEKNCVAVYHELGHQQVYHLPIGFDPHIYHKHSSNDTSTFFSDVCLVGYPYANRISFVQRVLKETSSTVQVVGHYWRDVLDIEKRNPRLKVINYWIPSHKAAAFYRQANIVLNLYHPYEVKDRLRIPSSSPNARTYEVAACSAFQLTDQYFRDDERTFLHPAIQPFKHEEEGISWLKYYIDHSEERTRKARVAFDIVHKNDTFMNRTQQLITKTNAILRTNPLLT</sequence>
<dbReference type="RefSeq" id="WP_184665262.1">
    <property type="nucleotide sequence ID" value="NZ_JACHHB010000017.1"/>
</dbReference>
<dbReference type="Pfam" id="PF13524">
    <property type="entry name" value="Glyco_trans_1_2"/>
    <property type="match status" value="1"/>
</dbReference>
<accession>A0A840QUA1</accession>
<gene>
    <name evidence="2" type="ORF">HNQ41_003084</name>
</gene>
<dbReference type="Proteomes" id="UP000551878">
    <property type="component" value="Unassembled WGS sequence"/>
</dbReference>
<name>A0A840QUA1_9BACI</name>